<dbReference type="GO" id="GO:0008017">
    <property type="term" value="F:microtubule binding"/>
    <property type="evidence" value="ECO:0007669"/>
    <property type="project" value="InterPro"/>
</dbReference>
<dbReference type="AlphaFoldDB" id="A0A6A5C8R0"/>
<dbReference type="PANTHER" id="PTHR31246">
    <property type="entry name" value="MICROTUBULE-ASSOCIATED PROTEIN 70-2"/>
    <property type="match status" value="1"/>
</dbReference>
<dbReference type="VEuPathDB" id="AmoebaDB:NF0053000"/>
<dbReference type="GO" id="GO:0005856">
    <property type="term" value="C:cytoskeleton"/>
    <property type="evidence" value="ECO:0007669"/>
    <property type="project" value="UniProtKB-SubCell"/>
</dbReference>
<sequence length="562" mass="64708">MSEEENNHTTESTPPPPTTTALGMEGASLDEEEKTTNALMDKTKDEEFVAEDVPEQSSSPIVVSASAPVIPPLDLNSSDMFRKDKLRTPSKRAVPFSVQSPSQELYAKYIRLEQDFKDLQKAFDLVSNEKSVLEKVVKQKEQTIEKTQLDLENLQDVFEKMKERSRAQEIEIKTLQSEKKVLEEHTAIAALQRQKTTDIKSRTVVQEDALDRILGLENEIKLKNVKISSLETEIRTLNVAIEKKDKAIETIEKQLATLQGKHDKVYEIECRNAELLLKLEKAQKEIKTLQEITRMKTKSLEELNNHVETLKNTTEEFEEYKKKIAAITKENERLKQEIRVAERSFVKKDKEISKLVTEKDVVPVKTLEGDKRFLHSEVKKLQEQKAILEKTIQVQDKKIEYLRQRYETIELALKETKVDKLLKDAKRNPEIIKEKLNQLKEESDEQMNESVPASVVDLLIKDVEELRKLATERDNIISEKDAVIESLERKIEVVERSKVADQKLLKKKISTLQDEIAALKENLVANELNFKEKENNLKREKFALKKSLNQTTVRPTTASAIQ</sequence>
<gene>
    <name evidence="8" type="ORF">FDP41_012326</name>
</gene>
<evidence type="ECO:0000256" key="7">
    <source>
        <dbReference type="SAM" id="MobiDB-lite"/>
    </source>
</evidence>
<evidence type="ECO:0000313" key="9">
    <source>
        <dbReference type="Proteomes" id="UP000444721"/>
    </source>
</evidence>
<dbReference type="PANTHER" id="PTHR31246:SF32">
    <property type="entry name" value="MICROTUBULE-ASSOCIATED PROTEIN 70-1"/>
    <property type="match status" value="1"/>
</dbReference>
<feature type="region of interest" description="Disordered" evidence="7">
    <location>
        <begin position="1"/>
        <end position="38"/>
    </location>
</feature>
<keyword evidence="5" id="KW-0206">Cytoskeleton</keyword>
<evidence type="ECO:0000256" key="4">
    <source>
        <dbReference type="ARBA" id="ARBA00023054"/>
    </source>
</evidence>
<dbReference type="Pfam" id="PF07058">
    <property type="entry name" value="MAP70"/>
    <property type="match status" value="1"/>
</dbReference>
<dbReference type="VEuPathDB" id="AmoebaDB:NfTy_039590"/>
<reference evidence="8 9" key="1">
    <citation type="journal article" date="2019" name="Sci. Rep.">
        <title>Nanopore sequencing improves the draft genome of the human pathogenic amoeba Naegleria fowleri.</title>
        <authorList>
            <person name="Liechti N."/>
            <person name="Schurch N."/>
            <person name="Bruggmann R."/>
            <person name="Wittwer M."/>
        </authorList>
    </citation>
    <scope>NUCLEOTIDE SEQUENCE [LARGE SCALE GENOMIC DNA]</scope>
    <source>
        <strain evidence="8 9">ATCC 30894</strain>
    </source>
</reference>
<name>A0A6A5C8R0_NAEFO</name>
<comment type="subcellular location">
    <subcellularLocation>
        <location evidence="1">Cytoplasm</location>
        <location evidence="1">Cytoskeleton</location>
    </subcellularLocation>
</comment>
<comment type="similarity">
    <text evidence="2">Belongs to the MAP70 family.</text>
</comment>
<evidence type="ECO:0000256" key="3">
    <source>
        <dbReference type="ARBA" id="ARBA00022490"/>
    </source>
</evidence>
<keyword evidence="9" id="KW-1185">Reference proteome</keyword>
<dbReference type="InterPro" id="IPR009768">
    <property type="entry name" value="MAP70"/>
</dbReference>
<protein>
    <submittedName>
        <fullName evidence="8">Uncharacterized protein</fullName>
    </submittedName>
</protein>
<dbReference type="OMA" id="RQANTRY"/>
<evidence type="ECO:0000256" key="5">
    <source>
        <dbReference type="ARBA" id="ARBA00023212"/>
    </source>
</evidence>
<dbReference type="VEuPathDB" id="AmoebaDB:FDP41_012326"/>
<dbReference type="RefSeq" id="XP_044566382.1">
    <property type="nucleotide sequence ID" value="XM_044702833.1"/>
</dbReference>
<evidence type="ECO:0000256" key="6">
    <source>
        <dbReference type="SAM" id="Coils"/>
    </source>
</evidence>
<dbReference type="GeneID" id="68119541"/>
<accession>A0A6A5C8R0</accession>
<evidence type="ECO:0000256" key="2">
    <source>
        <dbReference type="ARBA" id="ARBA00008825"/>
    </source>
</evidence>
<evidence type="ECO:0000313" key="8">
    <source>
        <dbReference type="EMBL" id="KAF0981669.1"/>
    </source>
</evidence>
<proteinExistence type="inferred from homology"/>
<keyword evidence="3" id="KW-0963">Cytoplasm</keyword>
<evidence type="ECO:0000256" key="1">
    <source>
        <dbReference type="ARBA" id="ARBA00004245"/>
    </source>
</evidence>
<feature type="coiled-coil region" evidence="6">
    <location>
        <begin position="477"/>
        <end position="536"/>
    </location>
</feature>
<organism evidence="8 9">
    <name type="scientific">Naegleria fowleri</name>
    <name type="common">Brain eating amoeba</name>
    <dbReference type="NCBI Taxonomy" id="5763"/>
    <lineage>
        <taxon>Eukaryota</taxon>
        <taxon>Discoba</taxon>
        <taxon>Heterolobosea</taxon>
        <taxon>Tetramitia</taxon>
        <taxon>Eutetramitia</taxon>
        <taxon>Vahlkampfiidae</taxon>
        <taxon>Naegleria</taxon>
    </lineage>
</organism>
<dbReference type="Proteomes" id="UP000444721">
    <property type="component" value="Unassembled WGS sequence"/>
</dbReference>
<dbReference type="EMBL" id="VFQX01000013">
    <property type="protein sequence ID" value="KAF0981669.1"/>
    <property type="molecule type" value="Genomic_DNA"/>
</dbReference>
<feature type="coiled-coil region" evidence="6">
    <location>
        <begin position="102"/>
        <end position="185"/>
    </location>
</feature>
<dbReference type="GO" id="GO:0007010">
    <property type="term" value="P:cytoskeleton organization"/>
    <property type="evidence" value="ECO:0007669"/>
    <property type="project" value="InterPro"/>
</dbReference>
<comment type="caution">
    <text evidence="8">The sequence shown here is derived from an EMBL/GenBank/DDBJ whole genome shotgun (WGS) entry which is preliminary data.</text>
</comment>
<dbReference type="OrthoDB" id="10335413at2759"/>
<keyword evidence="4 6" id="KW-0175">Coiled coil</keyword>
<feature type="coiled-coil region" evidence="6">
    <location>
        <begin position="213"/>
        <end position="398"/>
    </location>
</feature>